<feature type="compositionally biased region" description="Low complexity" evidence="4">
    <location>
        <begin position="66"/>
        <end position="77"/>
    </location>
</feature>
<dbReference type="InterPro" id="IPR017441">
    <property type="entry name" value="Protein_kinase_ATP_BS"/>
</dbReference>
<dbReference type="EMBL" id="JAVFKY010000001">
    <property type="protein sequence ID" value="KAK5583889.1"/>
    <property type="molecule type" value="Genomic_DNA"/>
</dbReference>
<dbReference type="Gene3D" id="1.25.10.10">
    <property type="entry name" value="Leucine-rich Repeat Variant"/>
    <property type="match status" value="1"/>
</dbReference>
<feature type="region of interest" description="Disordered" evidence="4">
    <location>
        <begin position="781"/>
        <end position="841"/>
    </location>
</feature>
<feature type="region of interest" description="Disordered" evidence="4">
    <location>
        <begin position="36"/>
        <end position="94"/>
    </location>
</feature>
<feature type="compositionally biased region" description="Pro residues" evidence="4">
    <location>
        <begin position="195"/>
        <end position="209"/>
    </location>
</feature>
<keyword evidence="2 3" id="KW-0067">ATP-binding</keyword>
<dbReference type="Pfam" id="PF00514">
    <property type="entry name" value="Arm"/>
    <property type="match status" value="1"/>
</dbReference>
<feature type="compositionally biased region" description="Pro residues" evidence="4">
    <location>
        <begin position="216"/>
        <end position="232"/>
    </location>
</feature>
<evidence type="ECO:0000313" key="7">
    <source>
        <dbReference type="Proteomes" id="UP001344447"/>
    </source>
</evidence>
<feature type="binding site" evidence="3">
    <location>
        <position position="540"/>
    </location>
    <ligand>
        <name>ATP</name>
        <dbReference type="ChEBI" id="CHEBI:30616"/>
    </ligand>
</feature>
<dbReference type="InterPro" id="IPR001245">
    <property type="entry name" value="Ser-Thr/Tyr_kinase_cat_dom"/>
</dbReference>
<name>A0AAN7U1C1_9MYCE</name>
<evidence type="ECO:0000259" key="5">
    <source>
        <dbReference type="PROSITE" id="PS50011"/>
    </source>
</evidence>
<evidence type="ECO:0000256" key="2">
    <source>
        <dbReference type="ARBA" id="ARBA00022840"/>
    </source>
</evidence>
<feature type="compositionally biased region" description="Low complexity" evidence="4">
    <location>
        <begin position="233"/>
        <end position="242"/>
    </location>
</feature>
<dbReference type="Pfam" id="PF07714">
    <property type="entry name" value="PK_Tyr_Ser-Thr"/>
    <property type="match status" value="1"/>
</dbReference>
<sequence>MSELDDLLNEMLAESEAALNGQSTINLNINNNNNNNINNNNNNNNSTTKISFQEQMPNGSDGNNATTSSSSSTTQQTIAEKRKSRLSQHPNNLNEGGFDYLDTLLNDMSDESIRNSIKTDNSRIKSLRLTSTFDLESTLKDLEETFMKDSSIQNKRKPSSYLSKNLSPPSNPSNNNNSAFSPLPQTDDTTVLVKLPPPVSISLPPPPTPTTEELSPLPPPPTEELSLPPPPSQQEQPQPQEPNSITEEQQEQILTDGNVKNGNPILKRVSSERAIILTKEAIDAADLLDEMIESFGGIPESNSISNNSAPKEIKTTSIPTPIVTPSTNNTTTSTTVNKLNASKSPNGTLTTRPAAKLGAPVDIQVSSPKAPTPIPTLSSPSPPISSPVSPSTFKDSDQLLDDMISHFKDSNSTLLTSSSNLDPSAPKVVYSSQQFYPLSVEEQSLQSKVKVQLTPDEQIIQKILGDNDLDDNDLDDNKNNDKPSLDRSSNELQQQQQLIEQQQSDKPWYIKPQPSDIIGSGNNGITQRAGIHKDKRIVMKQWNFITSQATPMLFNEIEHLVAIKHPNILPLVGASFDNQTFTTFTEYITGSNLDIVIKNLDEKNELQLILRLSEEIASAMSFLHSFNIVHRSLHPKNILLNSDLKIYIKDYGFTLLKDETLKKKLMSMQLKNQLLHTQYLAPELFNVLSGSKGGYDTKVDVFSFGVLLWEMFARDIKLSDLKSNTVNGYTHYLRPPLPNCPFTIEKLIKLCLSTDPSVRPTFTTILKVLRQPLHTIQRFNKPPSQQQEQQQEQQQQQQLTSSTSSISTQDSNVSQEQVEEKIKSEMNNLINPNKRYNESLDPEKRAKIQKIANVVKELISQPTLLNLHRACQTIEQLCKNVENIEYLLETDFIPLIFQLMDQPYDEIQLSCLKQFSTLIEHNEEIMHLFRNLLGINILMETLNTQKENILFITLRLLSQLSNGPEREENREQILIKGGIPLLINLLSHQNELIRLQILWCLTLLLESNSIQVEFVKLGGVNQLLDMMVHSVNSGFDLRVASALARVISLKSVQDQINLGHYRERVLKKYLSLLADTQFEALRMLGLEAIACLVSNKDSQFILTDSNIVDLLLTYLDPNSTSMAPQMTALKIILVLSVNQIHIPYLKSSNIIEPLQYLKTSPHPSIQKAVEKILMLVSQ</sequence>
<keyword evidence="1 3" id="KW-0547">Nucleotide-binding</keyword>
<reference evidence="6 7" key="1">
    <citation type="submission" date="2023-11" db="EMBL/GenBank/DDBJ databases">
        <title>Dfirmibasis_genome.</title>
        <authorList>
            <person name="Edelbroek B."/>
            <person name="Kjellin J."/>
            <person name="Jerlstrom-Hultqvist J."/>
            <person name="Soderbom F."/>
        </authorList>
    </citation>
    <scope>NUCLEOTIDE SEQUENCE [LARGE SCALE GENOMIC DNA]</scope>
    <source>
        <strain evidence="6 7">TNS-C-14</strain>
    </source>
</reference>
<dbReference type="InterPro" id="IPR011989">
    <property type="entry name" value="ARM-like"/>
</dbReference>
<feature type="compositionally biased region" description="Polar residues" evidence="4">
    <location>
        <begin position="46"/>
        <end position="65"/>
    </location>
</feature>
<feature type="compositionally biased region" description="Pro residues" evidence="4">
    <location>
        <begin position="370"/>
        <end position="385"/>
    </location>
</feature>
<feature type="compositionally biased region" description="Polar residues" evidence="4">
    <location>
        <begin position="300"/>
        <end position="309"/>
    </location>
</feature>
<feature type="compositionally biased region" description="Low complexity" evidence="4">
    <location>
        <begin position="159"/>
        <end position="184"/>
    </location>
</feature>
<dbReference type="GO" id="GO:0004674">
    <property type="term" value="F:protein serine/threonine kinase activity"/>
    <property type="evidence" value="ECO:0007669"/>
    <property type="project" value="TreeGrafter"/>
</dbReference>
<accession>A0AAN7U1C1</accession>
<evidence type="ECO:0000256" key="1">
    <source>
        <dbReference type="ARBA" id="ARBA00022741"/>
    </source>
</evidence>
<dbReference type="InterPro" id="IPR016024">
    <property type="entry name" value="ARM-type_fold"/>
</dbReference>
<dbReference type="Proteomes" id="UP001344447">
    <property type="component" value="Unassembled WGS sequence"/>
</dbReference>
<evidence type="ECO:0000313" key="6">
    <source>
        <dbReference type="EMBL" id="KAK5583889.1"/>
    </source>
</evidence>
<protein>
    <recommendedName>
        <fullName evidence="5">Protein kinase domain-containing protein</fullName>
    </recommendedName>
</protein>
<dbReference type="PROSITE" id="PS50011">
    <property type="entry name" value="PROTEIN_KINASE_DOM"/>
    <property type="match status" value="1"/>
</dbReference>
<feature type="region of interest" description="Disordered" evidence="4">
    <location>
        <begin position="465"/>
        <end position="525"/>
    </location>
</feature>
<feature type="compositionally biased region" description="Low complexity" evidence="4">
    <location>
        <begin position="491"/>
        <end position="502"/>
    </location>
</feature>
<evidence type="ECO:0000256" key="3">
    <source>
        <dbReference type="PROSITE-ProRule" id="PRU10141"/>
    </source>
</evidence>
<proteinExistence type="predicted"/>
<dbReference type="InterPro" id="IPR011009">
    <property type="entry name" value="Kinase-like_dom_sf"/>
</dbReference>
<feature type="compositionally biased region" description="Polar residues" evidence="4">
    <location>
        <begin position="338"/>
        <end position="351"/>
    </location>
</feature>
<feature type="compositionally biased region" description="Basic and acidic residues" evidence="4">
    <location>
        <begin position="475"/>
        <end position="489"/>
    </location>
</feature>
<evidence type="ECO:0000256" key="4">
    <source>
        <dbReference type="SAM" id="MobiDB-lite"/>
    </source>
</evidence>
<feature type="compositionally biased region" description="Low complexity" evidence="4">
    <location>
        <begin position="36"/>
        <end position="45"/>
    </location>
</feature>
<dbReference type="AlphaFoldDB" id="A0AAN7U1C1"/>
<organism evidence="6 7">
    <name type="scientific">Dictyostelium firmibasis</name>
    <dbReference type="NCBI Taxonomy" id="79012"/>
    <lineage>
        <taxon>Eukaryota</taxon>
        <taxon>Amoebozoa</taxon>
        <taxon>Evosea</taxon>
        <taxon>Eumycetozoa</taxon>
        <taxon>Dictyostelia</taxon>
        <taxon>Dictyosteliales</taxon>
        <taxon>Dictyosteliaceae</taxon>
        <taxon>Dictyostelium</taxon>
    </lineage>
</organism>
<gene>
    <name evidence="6" type="ORF">RB653_005493</name>
</gene>
<dbReference type="GO" id="GO:0005524">
    <property type="term" value="F:ATP binding"/>
    <property type="evidence" value="ECO:0007669"/>
    <property type="project" value="UniProtKB-UniRule"/>
</dbReference>
<feature type="compositionally biased region" description="Polar residues" evidence="4">
    <location>
        <begin position="243"/>
        <end position="261"/>
    </location>
</feature>
<dbReference type="SUPFAM" id="SSF56112">
    <property type="entry name" value="Protein kinase-like (PK-like)"/>
    <property type="match status" value="1"/>
</dbReference>
<dbReference type="Gene3D" id="1.10.510.10">
    <property type="entry name" value="Transferase(Phosphotransferase) domain 1"/>
    <property type="match status" value="1"/>
</dbReference>
<feature type="region of interest" description="Disordered" evidence="4">
    <location>
        <begin position="149"/>
        <end position="271"/>
    </location>
</feature>
<dbReference type="SMART" id="SM00185">
    <property type="entry name" value="ARM"/>
    <property type="match status" value="3"/>
</dbReference>
<dbReference type="SUPFAM" id="SSF48371">
    <property type="entry name" value="ARM repeat"/>
    <property type="match status" value="1"/>
</dbReference>
<feature type="compositionally biased region" description="Low complexity" evidence="4">
    <location>
        <begin position="784"/>
        <end position="815"/>
    </location>
</feature>
<comment type="caution">
    <text evidence="6">The sequence shown here is derived from an EMBL/GenBank/DDBJ whole genome shotgun (WGS) entry which is preliminary data.</text>
</comment>
<feature type="region of interest" description="Disordered" evidence="4">
    <location>
        <begin position="300"/>
        <end position="396"/>
    </location>
</feature>
<feature type="compositionally biased region" description="Low complexity" evidence="4">
    <location>
        <begin position="315"/>
        <end position="337"/>
    </location>
</feature>
<dbReference type="InterPro" id="IPR000719">
    <property type="entry name" value="Prot_kinase_dom"/>
</dbReference>
<dbReference type="InterPro" id="IPR051681">
    <property type="entry name" value="Ser/Thr_Kinases-Pseudokinases"/>
</dbReference>
<feature type="domain" description="Protein kinase" evidence="5">
    <location>
        <begin position="512"/>
        <end position="774"/>
    </location>
</feature>
<dbReference type="InterPro" id="IPR000225">
    <property type="entry name" value="Armadillo"/>
</dbReference>
<dbReference type="PANTHER" id="PTHR44329">
    <property type="entry name" value="SERINE/THREONINE-PROTEIN KINASE TNNI3K-RELATED"/>
    <property type="match status" value="1"/>
</dbReference>
<dbReference type="PROSITE" id="PS00107">
    <property type="entry name" value="PROTEIN_KINASE_ATP"/>
    <property type="match status" value="1"/>
</dbReference>
<keyword evidence="7" id="KW-1185">Reference proteome</keyword>